<dbReference type="HOGENOM" id="CLU_1756935_0_0_11"/>
<dbReference type="EMBL" id="CP003876">
    <property type="protein sequence ID" value="AFU02692.1"/>
    <property type="molecule type" value="Genomic_DNA"/>
</dbReference>
<gene>
    <name evidence="1" type="ORF">O3I_023685</name>
</gene>
<accession>K0EYX7</accession>
<organism evidence="1 2">
    <name type="scientific">Nocardia brasiliensis (strain ATCC 700358 / HUJEG-1)</name>
    <dbReference type="NCBI Taxonomy" id="1133849"/>
    <lineage>
        <taxon>Bacteria</taxon>
        <taxon>Bacillati</taxon>
        <taxon>Actinomycetota</taxon>
        <taxon>Actinomycetes</taxon>
        <taxon>Mycobacteriales</taxon>
        <taxon>Nocardiaceae</taxon>
        <taxon>Nocardia</taxon>
    </lineage>
</organism>
<evidence type="ECO:0000313" key="2">
    <source>
        <dbReference type="Proteomes" id="UP000006304"/>
    </source>
</evidence>
<evidence type="ECO:0008006" key="3">
    <source>
        <dbReference type="Google" id="ProtNLM"/>
    </source>
</evidence>
<evidence type="ECO:0000313" key="1">
    <source>
        <dbReference type="EMBL" id="AFU02692.1"/>
    </source>
</evidence>
<reference evidence="1 2" key="1">
    <citation type="journal article" date="2012" name="J. Bacteriol.">
        <title>Complete genome sequence of Nocardia brasiliensis HUJEG-1.</title>
        <authorList>
            <person name="Vera-Cabrera L."/>
            <person name="Ortiz-Lopez R."/>
            <person name="Elizondo-Gonzalez R."/>
            <person name="Perez-Maya A.A."/>
            <person name="Ocampo-Candiani J."/>
        </authorList>
    </citation>
    <scope>NUCLEOTIDE SEQUENCE [LARGE SCALE GENOMIC DNA]</scope>
    <source>
        <strain evidence="2">ATCC 700358</strain>
    </source>
</reference>
<dbReference type="Proteomes" id="UP000006304">
    <property type="component" value="Chromosome"/>
</dbReference>
<dbReference type="KEGG" id="nbr:O3I_023685"/>
<protein>
    <recommendedName>
        <fullName evidence="3">DUF4254 domain-containing protein</fullName>
    </recommendedName>
</protein>
<sequence length="148" mass="16338">MSTNRSKRQRTEYTLPSAEEIEQTLRGKNVDAPLCNHVRELVQLHRYRRSHPLNSSEIDCRRAELAAQIDGWLHGYVATYDLLVPDIEAPGSLGALLDRMAATAARALDKLVAAGPSDPATREAWARLSELEDRYAQITGTLAASRAG</sequence>
<keyword evidence="2" id="KW-1185">Reference proteome</keyword>
<dbReference type="AlphaFoldDB" id="K0EYX7"/>
<name>K0EYX7_NOCB7</name>
<proteinExistence type="predicted"/>